<gene>
    <name evidence="2" type="ORF">M0R45_008605</name>
</gene>
<dbReference type="AlphaFoldDB" id="A0AAW1Y1P6"/>
<evidence type="ECO:0000313" key="3">
    <source>
        <dbReference type="Proteomes" id="UP001457282"/>
    </source>
</evidence>
<organism evidence="2 3">
    <name type="scientific">Rubus argutus</name>
    <name type="common">Southern blackberry</name>
    <dbReference type="NCBI Taxonomy" id="59490"/>
    <lineage>
        <taxon>Eukaryota</taxon>
        <taxon>Viridiplantae</taxon>
        <taxon>Streptophyta</taxon>
        <taxon>Embryophyta</taxon>
        <taxon>Tracheophyta</taxon>
        <taxon>Spermatophyta</taxon>
        <taxon>Magnoliopsida</taxon>
        <taxon>eudicotyledons</taxon>
        <taxon>Gunneridae</taxon>
        <taxon>Pentapetalae</taxon>
        <taxon>rosids</taxon>
        <taxon>fabids</taxon>
        <taxon>Rosales</taxon>
        <taxon>Rosaceae</taxon>
        <taxon>Rosoideae</taxon>
        <taxon>Rosoideae incertae sedis</taxon>
        <taxon>Rubus</taxon>
    </lineage>
</organism>
<comment type="caution">
    <text evidence="2">The sequence shown here is derived from an EMBL/GenBank/DDBJ whole genome shotgun (WGS) entry which is preliminary data.</text>
</comment>
<evidence type="ECO:0000313" key="2">
    <source>
        <dbReference type="EMBL" id="KAK9942972.1"/>
    </source>
</evidence>
<dbReference type="GO" id="GO:0003677">
    <property type="term" value="F:DNA binding"/>
    <property type="evidence" value="ECO:0007669"/>
    <property type="project" value="UniProtKB-KW"/>
</dbReference>
<dbReference type="PANTHER" id="PTHR45654">
    <property type="entry name" value="HOMEOBOX-LEUCINE ZIPPER PROTEIN MERISTEM L1"/>
    <property type="match status" value="1"/>
</dbReference>
<dbReference type="PROSITE" id="PS50848">
    <property type="entry name" value="START"/>
    <property type="match status" value="1"/>
</dbReference>
<dbReference type="SUPFAM" id="SSF55961">
    <property type="entry name" value="Bet v1-like"/>
    <property type="match status" value="1"/>
</dbReference>
<dbReference type="PANTHER" id="PTHR45654:SF77">
    <property type="entry name" value="HOMEOBOX-LEUCINE ZIPPER PROTEIN MERISTEM L1"/>
    <property type="match status" value="1"/>
</dbReference>
<proteinExistence type="predicted"/>
<dbReference type="InterPro" id="IPR002913">
    <property type="entry name" value="START_lipid-bd_dom"/>
</dbReference>
<accession>A0AAW1Y1P6</accession>
<name>A0AAW1Y1P6_RUBAR</name>
<dbReference type="Pfam" id="PF01852">
    <property type="entry name" value="START"/>
    <property type="match status" value="1"/>
</dbReference>
<dbReference type="GO" id="GO:0008289">
    <property type="term" value="F:lipid binding"/>
    <property type="evidence" value="ECO:0007669"/>
    <property type="project" value="InterPro"/>
</dbReference>
<sequence length="263" mass="29839">MARQVNSLDELLQSGPSESQIFEGLDELIPSSVIYSLVASTPIVPEPQPELHNSKYHSRSIQHRSAERRTSSFSWPLRVILCGSHLTATPFIQKLSTLESTYECLNEVFLHPSSNLKPRGHCNHRAIIIVQTLMEVDQWCTSSVAWSPTPRSGGPIPREEEESYKERKQVISAEFVLATPYVPAREAQFVRYSHQQLDGSWIVDVSVDELRQFHRPSTRSVCRKRPSGCLIRDMQNGSSLVTWVENVDVRKKKMSACYTQALC</sequence>
<protein>
    <recommendedName>
        <fullName evidence="1">START domain-containing protein</fullName>
    </recommendedName>
</protein>
<reference evidence="2 3" key="1">
    <citation type="journal article" date="2023" name="G3 (Bethesda)">
        <title>A chromosome-length genome assembly and annotation of blackberry (Rubus argutus, cv. 'Hillquist').</title>
        <authorList>
            <person name="Bruna T."/>
            <person name="Aryal R."/>
            <person name="Dudchenko O."/>
            <person name="Sargent D.J."/>
            <person name="Mead D."/>
            <person name="Buti M."/>
            <person name="Cavallini A."/>
            <person name="Hytonen T."/>
            <person name="Andres J."/>
            <person name="Pham M."/>
            <person name="Weisz D."/>
            <person name="Mascagni F."/>
            <person name="Usai G."/>
            <person name="Natali L."/>
            <person name="Bassil N."/>
            <person name="Fernandez G.E."/>
            <person name="Lomsadze A."/>
            <person name="Armour M."/>
            <person name="Olukolu B."/>
            <person name="Poorten T."/>
            <person name="Britton C."/>
            <person name="Davik J."/>
            <person name="Ashrafi H."/>
            <person name="Aiden E.L."/>
            <person name="Borodovsky M."/>
            <person name="Worthington M."/>
        </authorList>
    </citation>
    <scope>NUCLEOTIDE SEQUENCE [LARGE SCALE GENOMIC DNA]</scope>
    <source>
        <strain evidence="2">PI 553951</strain>
    </source>
</reference>
<keyword evidence="3" id="KW-1185">Reference proteome</keyword>
<evidence type="ECO:0000259" key="1">
    <source>
        <dbReference type="PROSITE" id="PS50848"/>
    </source>
</evidence>
<dbReference type="Proteomes" id="UP001457282">
    <property type="component" value="Unassembled WGS sequence"/>
</dbReference>
<dbReference type="InterPro" id="IPR042160">
    <property type="entry name" value="HD-Zip_IV"/>
</dbReference>
<dbReference type="EMBL" id="JBEDUW010000002">
    <property type="protein sequence ID" value="KAK9942972.1"/>
    <property type="molecule type" value="Genomic_DNA"/>
</dbReference>
<feature type="domain" description="START" evidence="1">
    <location>
        <begin position="126"/>
        <end position="263"/>
    </location>
</feature>